<accession>A0A0L7KH00</accession>
<dbReference type="GO" id="GO:0007186">
    <property type="term" value="P:G protein-coupled receptor signaling pathway"/>
    <property type="evidence" value="ECO:0007669"/>
    <property type="project" value="InterPro"/>
</dbReference>
<feature type="transmembrane region" description="Helical" evidence="1">
    <location>
        <begin position="238"/>
        <end position="264"/>
    </location>
</feature>
<comment type="caution">
    <text evidence="4">The sequence shown here is derived from an EMBL/GenBank/DDBJ whole genome shotgun (WGS) entry which is preliminary data.</text>
</comment>
<keyword evidence="1" id="KW-0472">Membrane</keyword>
<keyword evidence="1 4" id="KW-0812">Transmembrane</keyword>
<evidence type="ECO:0000259" key="3">
    <source>
        <dbReference type="Pfam" id="PF10192"/>
    </source>
</evidence>
<dbReference type="PANTHER" id="PTHR23252:SF43">
    <property type="entry name" value="INTIMAL THICKNESS RELATED RECEPTOR IRP DOMAIN-CONTAINING PROTEIN"/>
    <property type="match status" value="1"/>
</dbReference>
<dbReference type="PANTHER" id="PTHR23252">
    <property type="entry name" value="INTIMAL THICKNESS RECEPTOR-RELATED"/>
    <property type="match status" value="1"/>
</dbReference>
<dbReference type="Proteomes" id="UP000037510">
    <property type="component" value="Unassembled WGS sequence"/>
</dbReference>
<sequence>MCFKTVLFLLCYLFLDVSSTHINGEFSTDEFFKFLAKFGFQKTDLHYQKETYGYIFGNITSKVNFKYPITFAVLDSIHFLHYYKSRDIIDKELACQVMFQNLNATAFHPKCNTNGQDLFRRIPCMKGELCIDEDQPWNVIKKNHGAPAKDNKTLTNIPQIVQYDFWLVNGSPNLSFYNTLLYQFSFDRQNTLELYLVFWLTQKHPVTKLFTFSLVLEFVALCFNVLHTVKFAADGVGFAGLAVAGDILDIMSRTLFMLLLLLLAKGWAVTRLELSYKPLVFGVWLAYGIVHILLYVWNTVSTRARPRVACQGWAVTRLELSYKPLVFGVWLAYGIVHILLYVWNTTWPGWLILALRVSIMTWFVLELRNTMMYEHNMAKLDFLLHFGASSLVWFVYLPVIALVALQISPLWRFKFILGEGRAALEAIGPYIMLQARLVAALRSLQPRLVRVPARHRTGRVADQSALEIQGHTLCYKLDFLLHFGASSLVWFVYLPVIALVALQISPLWRFKFILGCARGHRAIHYAYKLDFLLHFGASSLVWFVYLPVIALVALQISPLWRFKFILGCARGHRAIHYAYKLDLLLHFGASSLVWFVYLPVIALVALQISPLWRFKYNLLCGLLGILRDGAPAVADALRALDEFNESPHVVHSDTVALTAAESLNADDDDVIFTRAAHANLAFS</sequence>
<dbReference type="InterPro" id="IPR019336">
    <property type="entry name" value="GPR180/TMEM145_TM"/>
</dbReference>
<dbReference type="InterPro" id="IPR047831">
    <property type="entry name" value="GPR180/TMEM145"/>
</dbReference>
<feature type="domain" description="GPR180/TMEM145 transmembrane" evidence="3">
    <location>
        <begin position="525"/>
        <end position="575"/>
    </location>
</feature>
<feature type="domain" description="GPR180/TMEM145 transmembrane" evidence="3">
    <location>
        <begin position="309"/>
        <end position="418"/>
    </location>
</feature>
<feature type="transmembrane region" description="Helical" evidence="1">
    <location>
        <begin position="276"/>
        <end position="297"/>
    </location>
</feature>
<feature type="transmembrane region" description="Helical" evidence="1">
    <location>
        <begin position="531"/>
        <end position="556"/>
    </location>
</feature>
<dbReference type="GO" id="GO:0019236">
    <property type="term" value="P:response to pheromone"/>
    <property type="evidence" value="ECO:0007669"/>
    <property type="project" value="InterPro"/>
</dbReference>
<feature type="transmembrane region" description="Helical" evidence="1">
    <location>
        <begin position="325"/>
        <end position="343"/>
    </location>
</feature>
<organism evidence="4 5">
    <name type="scientific">Operophtera brumata</name>
    <name type="common">Winter moth</name>
    <name type="synonym">Phalaena brumata</name>
    <dbReference type="NCBI Taxonomy" id="104452"/>
    <lineage>
        <taxon>Eukaryota</taxon>
        <taxon>Metazoa</taxon>
        <taxon>Ecdysozoa</taxon>
        <taxon>Arthropoda</taxon>
        <taxon>Hexapoda</taxon>
        <taxon>Insecta</taxon>
        <taxon>Pterygota</taxon>
        <taxon>Neoptera</taxon>
        <taxon>Endopterygota</taxon>
        <taxon>Lepidoptera</taxon>
        <taxon>Glossata</taxon>
        <taxon>Ditrysia</taxon>
        <taxon>Geometroidea</taxon>
        <taxon>Geometridae</taxon>
        <taxon>Larentiinae</taxon>
        <taxon>Operophtera</taxon>
    </lineage>
</organism>
<keyword evidence="5" id="KW-1185">Reference proteome</keyword>
<keyword evidence="1" id="KW-1133">Transmembrane helix</keyword>
<evidence type="ECO:0000256" key="1">
    <source>
        <dbReference type="SAM" id="Phobius"/>
    </source>
</evidence>
<feature type="transmembrane region" description="Helical" evidence="1">
    <location>
        <begin position="209"/>
        <end position="226"/>
    </location>
</feature>
<proteinExistence type="predicted"/>
<keyword evidence="2" id="KW-0732">Signal</keyword>
<feature type="transmembrane region" description="Helical" evidence="1">
    <location>
        <begin position="349"/>
        <end position="365"/>
    </location>
</feature>
<feature type="domain" description="GPR180/TMEM145 transmembrane" evidence="3">
    <location>
        <begin position="476"/>
        <end position="523"/>
    </location>
</feature>
<feature type="transmembrane region" description="Helical" evidence="1">
    <location>
        <begin position="386"/>
        <end position="407"/>
    </location>
</feature>
<feature type="signal peptide" evidence="2">
    <location>
        <begin position="1"/>
        <end position="19"/>
    </location>
</feature>
<feature type="chain" id="PRO_5005572512" evidence="2">
    <location>
        <begin position="20"/>
        <end position="683"/>
    </location>
</feature>
<feature type="transmembrane region" description="Helical" evidence="1">
    <location>
        <begin position="488"/>
        <end position="510"/>
    </location>
</feature>
<gene>
    <name evidence="4" type="ORF">OBRU01_25090</name>
</gene>
<evidence type="ECO:0000313" key="4">
    <source>
        <dbReference type="EMBL" id="KOB62385.1"/>
    </source>
</evidence>
<dbReference type="Pfam" id="PF10192">
    <property type="entry name" value="GPR180-TMEM145_TM"/>
    <property type="match status" value="4"/>
</dbReference>
<protein>
    <submittedName>
        <fullName evidence="4">Transmembrane protein</fullName>
    </submittedName>
</protein>
<dbReference type="EMBL" id="JTDY01009879">
    <property type="protein sequence ID" value="KOB62385.1"/>
    <property type="molecule type" value="Genomic_DNA"/>
</dbReference>
<dbReference type="AlphaFoldDB" id="A0A0L7KH00"/>
<name>A0A0L7KH00_OPEBR</name>
<feature type="domain" description="GPR180/TMEM145 transmembrane" evidence="3">
    <location>
        <begin position="202"/>
        <end position="299"/>
    </location>
</feature>
<evidence type="ECO:0000256" key="2">
    <source>
        <dbReference type="SAM" id="SignalP"/>
    </source>
</evidence>
<reference evidence="4 5" key="1">
    <citation type="journal article" date="2015" name="Genome Biol. Evol.">
        <title>The genome of winter moth (Operophtera brumata) provides a genomic perspective on sexual dimorphism and phenology.</title>
        <authorList>
            <person name="Derks M.F."/>
            <person name="Smit S."/>
            <person name="Salis L."/>
            <person name="Schijlen E."/>
            <person name="Bossers A."/>
            <person name="Mateman C."/>
            <person name="Pijl A.S."/>
            <person name="de Ridder D."/>
            <person name="Groenen M.A."/>
            <person name="Visser M.E."/>
            <person name="Megens H.J."/>
        </authorList>
    </citation>
    <scope>NUCLEOTIDE SEQUENCE [LARGE SCALE GENOMIC DNA]</scope>
    <source>
        <strain evidence="4">WM2013NL</strain>
        <tissue evidence="4">Head and thorax</tissue>
    </source>
</reference>
<feature type="transmembrane region" description="Helical" evidence="1">
    <location>
        <begin position="583"/>
        <end position="606"/>
    </location>
</feature>
<evidence type="ECO:0000313" key="5">
    <source>
        <dbReference type="Proteomes" id="UP000037510"/>
    </source>
</evidence>